<dbReference type="RefSeq" id="WP_097127837.1">
    <property type="nucleotide sequence ID" value="NZ_OCMT01000001.1"/>
</dbReference>
<evidence type="ECO:0000313" key="9">
    <source>
        <dbReference type="EMBL" id="SOD11690.1"/>
    </source>
</evidence>
<evidence type="ECO:0000256" key="2">
    <source>
        <dbReference type="ARBA" id="ARBA00022448"/>
    </source>
</evidence>
<feature type="domain" description="TonB-dependent transporter Oar-like beta-barrel" evidence="8">
    <location>
        <begin position="356"/>
        <end position="1025"/>
    </location>
</feature>
<evidence type="ECO:0000256" key="7">
    <source>
        <dbReference type="SAM" id="SignalP"/>
    </source>
</evidence>
<dbReference type="Gene3D" id="2.60.40.1120">
    <property type="entry name" value="Carboxypeptidase-like, regulatory domain"/>
    <property type="match status" value="1"/>
</dbReference>
<dbReference type="Pfam" id="PF13620">
    <property type="entry name" value="CarboxypepD_reg"/>
    <property type="match status" value="1"/>
</dbReference>
<feature type="domain" description="TonB-dependent transporter Oar-like beta-barrel" evidence="8">
    <location>
        <begin position="240"/>
        <end position="314"/>
    </location>
</feature>
<accession>A0A285ZPX5</accession>
<keyword evidence="7" id="KW-0732">Signal</keyword>
<feature type="signal peptide" evidence="7">
    <location>
        <begin position="1"/>
        <end position="25"/>
    </location>
</feature>
<evidence type="ECO:0000256" key="3">
    <source>
        <dbReference type="ARBA" id="ARBA00022452"/>
    </source>
</evidence>
<evidence type="ECO:0000259" key="8">
    <source>
        <dbReference type="Pfam" id="PF25183"/>
    </source>
</evidence>
<keyword evidence="9" id="KW-0675">Receptor</keyword>
<evidence type="ECO:0000256" key="4">
    <source>
        <dbReference type="ARBA" id="ARBA00022692"/>
    </source>
</evidence>
<evidence type="ECO:0000313" key="10">
    <source>
        <dbReference type="Proteomes" id="UP000219281"/>
    </source>
</evidence>
<feature type="chain" id="PRO_5012832016" evidence="7">
    <location>
        <begin position="26"/>
        <end position="1087"/>
    </location>
</feature>
<organism evidence="9 10">
    <name type="scientific">Pedobacter xixiisoli</name>
    <dbReference type="NCBI Taxonomy" id="1476464"/>
    <lineage>
        <taxon>Bacteria</taxon>
        <taxon>Pseudomonadati</taxon>
        <taxon>Bacteroidota</taxon>
        <taxon>Sphingobacteriia</taxon>
        <taxon>Sphingobacteriales</taxon>
        <taxon>Sphingobacteriaceae</taxon>
        <taxon>Pedobacter</taxon>
    </lineage>
</organism>
<dbReference type="InterPro" id="IPR057601">
    <property type="entry name" value="Oar-like_b-barrel"/>
</dbReference>
<dbReference type="SUPFAM" id="SSF56935">
    <property type="entry name" value="Porins"/>
    <property type="match status" value="1"/>
</dbReference>
<dbReference type="Gene3D" id="2.40.170.20">
    <property type="entry name" value="TonB-dependent receptor, beta-barrel domain"/>
    <property type="match status" value="1"/>
</dbReference>
<dbReference type="OrthoDB" id="9768147at2"/>
<dbReference type="Pfam" id="PF25183">
    <property type="entry name" value="OMP_b-brl_4"/>
    <property type="match status" value="2"/>
</dbReference>
<keyword evidence="5" id="KW-0472">Membrane</keyword>
<keyword evidence="4" id="KW-0812">Transmembrane</keyword>
<dbReference type="AlphaFoldDB" id="A0A285ZPX5"/>
<proteinExistence type="predicted"/>
<dbReference type="PANTHER" id="PTHR30069">
    <property type="entry name" value="TONB-DEPENDENT OUTER MEMBRANE RECEPTOR"/>
    <property type="match status" value="1"/>
</dbReference>
<dbReference type="InterPro" id="IPR039426">
    <property type="entry name" value="TonB-dep_rcpt-like"/>
</dbReference>
<evidence type="ECO:0000256" key="6">
    <source>
        <dbReference type="ARBA" id="ARBA00023237"/>
    </source>
</evidence>
<dbReference type="InterPro" id="IPR036942">
    <property type="entry name" value="Beta-barrel_TonB_sf"/>
</dbReference>
<evidence type="ECO:0000256" key="1">
    <source>
        <dbReference type="ARBA" id="ARBA00004571"/>
    </source>
</evidence>
<evidence type="ECO:0000256" key="5">
    <source>
        <dbReference type="ARBA" id="ARBA00023136"/>
    </source>
</evidence>
<keyword evidence="3" id="KW-1134">Transmembrane beta strand</keyword>
<dbReference type="GO" id="GO:0015344">
    <property type="term" value="F:siderophore uptake transmembrane transporter activity"/>
    <property type="evidence" value="ECO:0007669"/>
    <property type="project" value="TreeGrafter"/>
</dbReference>
<keyword evidence="6" id="KW-0998">Cell outer membrane</keyword>
<keyword evidence="2" id="KW-0813">Transport</keyword>
<comment type="subcellular location">
    <subcellularLocation>
        <location evidence="1">Cell outer membrane</location>
        <topology evidence="1">Multi-pass membrane protein</topology>
    </subcellularLocation>
</comment>
<sequence length="1087" mass="118557">MKKSLLLKIVSVILVVVGFIGAASAQVTTSSMTGTIKDATESLPGAGIKATHTPTGTVYTTTTNNDGRFTIPNARVGGPYKLEISFVGYQTKTVEDVYLKLGEASVINIVLDNSVNTLKDVVITGTTSGNKSKTGSATSISKKQIEELPAISRSLTDLTRLTPQSSSAGNGFSFAGRNALFNSLTLDGAQMNNVFGLSSLPGGQTGAQPFTLDALEELQINLAPYDVKQSGFTGAGVNAVTKSGTNKFSGSIYTYYKDQNLQGYKVGDFTVPKDAGASFINKQFGFRFGGPIVKNKLFFFVNGEMSRRAAPFSTIQVNRGTTGTGISRVTYNDMLTVKNLVASRFGYDAGEIDNYSNLTEADNLTARLDWNISNSQKLTIRYNYLNSFDDKSPSGSGARVGRGPSLTSMIFSNLRYKQYNNLKSITAELNSRFGSKFANNLQLIYSGFRDYREQNGGAFPLVDIEDGANGNYISLGAEPFSGLNRLNQDIYTLNNNFNIFAGNHTITIGGTVGYQKFANAFAQFYSGQFRYRSLSDFIAAANGNTSIVPLQYQLTYSADPNNPTPYATFSQMPLAAYVQDEWYVKPNFKLSYGLRVDAPIYTADIPSNPLVTAMSFRDGEKLDVGKLPKTQFLFSPRLGFNWDVFNNTNLIVRGGSGIFTGASTGVWLTNQAGNTGLMFGQDFLTNPTNRPFNPNPSAYIPSNVSIPSTFAINLTSPDFKLPQIWRSSLAVDYKLPGGILGTLEGMYTNSINEVYHRNANLVNSAASYSGAGDTRPYFPGVSTGANSNAGPNRVNSTITNAIVLDNTSLGYAYNVTAQLQKRFGEIANVMVAYTRSDARDITSNPGSQANSAFSGNPVVGDPNKPVLAYSSFVVKNRVIASVNFNVKLIPNSPTSIGLIYEGSPYGDGFGNTRFSYQVSGDVNADGNSNDLMYVPRDINDIQLQAITGANPMTVQAQWDRLNSYIEQDEYLRTRRGQYAERNGAEYPWANRFDIRFMQEIRTIFGKENGNRFQFSVDIINFGNLLNKNWGITKVPSLTTPVVYQGRDAATNRPKYTLNTNLGNSTFRDNTNFGSRYQIQVGARYSFN</sequence>
<dbReference type="InterPro" id="IPR008969">
    <property type="entry name" value="CarboxyPept-like_regulatory"/>
</dbReference>
<dbReference type="PANTHER" id="PTHR30069:SF46">
    <property type="entry name" value="OAR PROTEIN"/>
    <property type="match status" value="1"/>
</dbReference>
<name>A0A285ZPX5_9SPHI</name>
<dbReference type="Proteomes" id="UP000219281">
    <property type="component" value="Unassembled WGS sequence"/>
</dbReference>
<dbReference type="SUPFAM" id="SSF49464">
    <property type="entry name" value="Carboxypeptidase regulatory domain-like"/>
    <property type="match status" value="1"/>
</dbReference>
<dbReference type="GO" id="GO:0009279">
    <property type="term" value="C:cell outer membrane"/>
    <property type="evidence" value="ECO:0007669"/>
    <property type="project" value="UniProtKB-SubCell"/>
</dbReference>
<reference evidence="10" key="1">
    <citation type="submission" date="2017-09" db="EMBL/GenBank/DDBJ databases">
        <authorList>
            <person name="Varghese N."/>
            <person name="Submissions S."/>
        </authorList>
    </citation>
    <scope>NUCLEOTIDE SEQUENCE [LARGE SCALE GENOMIC DNA]</scope>
    <source>
        <strain evidence="10">CGMCC 1.12803</strain>
    </source>
</reference>
<dbReference type="GO" id="GO:0044718">
    <property type="term" value="P:siderophore transmembrane transport"/>
    <property type="evidence" value="ECO:0007669"/>
    <property type="project" value="TreeGrafter"/>
</dbReference>
<gene>
    <name evidence="9" type="ORF">SAMN06297358_0283</name>
</gene>
<keyword evidence="10" id="KW-1185">Reference proteome</keyword>
<dbReference type="EMBL" id="OCMT01000001">
    <property type="protein sequence ID" value="SOD11690.1"/>
    <property type="molecule type" value="Genomic_DNA"/>
</dbReference>
<protein>
    <submittedName>
        <fullName evidence="9">TonB-dependent Receptor Plug Domain</fullName>
    </submittedName>
</protein>